<feature type="transmembrane region" description="Helical" evidence="8">
    <location>
        <begin position="227"/>
        <end position="249"/>
    </location>
</feature>
<evidence type="ECO:0000256" key="2">
    <source>
        <dbReference type="ARBA" id="ARBA00007783"/>
    </source>
</evidence>
<keyword evidence="11" id="KW-1185">Reference proteome</keyword>
<evidence type="ECO:0000256" key="8">
    <source>
        <dbReference type="RuleBase" id="RU361157"/>
    </source>
</evidence>
<evidence type="ECO:0000259" key="9">
    <source>
        <dbReference type="PROSITE" id="PS51012"/>
    </source>
</evidence>
<feature type="transmembrane region" description="Helical" evidence="8">
    <location>
        <begin position="24"/>
        <end position="44"/>
    </location>
</feature>
<comment type="similarity">
    <text evidence="2 8">Belongs to the ABC-2 integral membrane protein family.</text>
</comment>
<gene>
    <name evidence="10" type="ORF">H8B19_18135</name>
</gene>
<keyword evidence="3 8" id="KW-0813">Transport</keyword>
<dbReference type="EMBL" id="JACNEP010000026">
    <property type="protein sequence ID" value="MBC3767802.1"/>
    <property type="molecule type" value="Genomic_DNA"/>
</dbReference>
<keyword evidence="4 8" id="KW-1003">Cell membrane</keyword>
<feature type="transmembrane region" description="Helical" evidence="8">
    <location>
        <begin position="288"/>
        <end position="309"/>
    </location>
</feature>
<evidence type="ECO:0000256" key="7">
    <source>
        <dbReference type="ARBA" id="ARBA00023136"/>
    </source>
</evidence>
<dbReference type="InterPro" id="IPR047817">
    <property type="entry name" value="ABC2_TM_bact-type"/>
</dbReference>
<feature type="transmembrane region" description="Helical" evidence="8">
    <location>
        <begin position="179"/>
        <end position="200"/>
    </location>
</feature>
<reference evidence="10" key="1">
    <citation type="journal article" date="2018" name="Int. J. Syst. Evol. Microbiol.">
        <title>Neptunicella marina gen. nov., sp. nov., isolated from surface seawater.</title>
        <authorList>
            <person name="Liu X."/>
            <person name="Lai Q."/>
            <person name="Du Y."/>
            <person name="Zhang X."/>
            <person name="Liu Z."/>
            <person name="Sun F."/>
            <person name="Shao Z."/>
        </authorList>
    </citation>
    <scope>NUCLEOTIDE SEQUENCE</scope>
    <source>
        <strain evidence="10">S27-2</strain>
    </source>
</reference>
<dbReference type="AlphaFoldDB" id="A0A8J6J0Y4"/>
<dbReference type="PRINTS" id="PR00164">
    <property type="entry name" value="ABC2TRNSPORT"/>
</dbReference>
<dbReference type="PANTHER" id="PTHR30294">
    <property type="entry name" value="MEMBRANE COMPONENT OF ABC TRANSPORTER YHHJ-RELATED"/>
    <property type="match status" value="1"/>
</dbReference>
<evidence type="ECO:0000256" key="5">
    <source>
        <dbReference type="ARBA" id="ARBA00022692"/>
    </source>
</evidence>
<dbReference type="InterPro" id="IPR000412">
    <property type="entry name" value="ABC_2_transport"/>
</dbReference>
<dbReference type="InterPro" id="IPR013525">
    <property type="entry name" value="ABC2_TM"/>
</dbReference>
<dbReference type="Gene3D" id="3.40.1710.10">
    <property type="entry name" value="abc type-2 transporter like domain"/>
    <property type="match status" value="1"/>
</dbReference>
<feature type="transmembrane region" description="Helical" evidence="8">
    <location>
        <begin position="255"/>
        <end position="276"/>
    </location>
</feature>
<evidence type="ECO:0000313" key="11">
    <source>
        <dbReference type="Proteomes" id="UP000601768"/>
    </source>
</evidence>
<organism evidence="10 11">
    <name type="scientific">Neptunicella marina</name>
    <dbReference type="NCBI Taxonomy" id="2125989"/>
    <lineage>
        <taxon>Bacteria</taxon>
        <taxon>Pseudomonadati</taxon>
        <taxon>Pseudomonadota</taxon>
        <taxon>Gammaproteobacteria</taxon>
        <taxon>Alteromonadales</taxon>
        <taxon>Alteromonadaceae</taxon>
        <taxon>Neptunicella</taxon>
    </lineage>
</organism>
<proteinExistence type="inferred from homology"/>
<evidence type="ECO:0000256" key="1">
    <source>
        <dbReference type="ARBA" id="ARBA00004651"/>
    </source>
</evidence>
<protein>
    <recommendedName>
        <fullName evidence="8">Transport permease protein</fullName>
    </recommendedName>
</protein>
<evidence type="ECO:0000313" key="10">
    <source>
        <dbReference type="EMBL" id="MBC3767802.1"/>
    </source>
</evidence>
<keyword evidence="7 8" id="KW-0472">Membrane</keyword>
<dbReference type="InterPro" id="IPR051449">
    <property type="entry name" value="ABC-2_transporter_component"/>
</dbReference>
<dbReference type="GO" id="GO:0043190">
    <property type="term" value="C:ATP-binding cassette (ABC) transporter complex"/>
    <property type="evidence" value="ECO:0007669"/>
    <property type="project" value="InterPro"/>
</dbReference>
<reference evidence="10" key="2">
    <citation type="submission" date="2020-08" db="EMBL/GenBank/DDBJ databases">
        <authorList>
            <person name="Lai Q."/>
        </authorList>
    </citation>
    <scope>NUCLEOTIDE SEQUENCE</scope>
    <source>
        <strain evidence="10">S27-2</strain>
    </source>
</reference>
<dbReference type="Proteomes" id="UP000601768">
    <property type="component" value="Unassembled WGS sequence"/>
</dbReference>
<comment type="subcellular location">
    <subcellularLocation>
        <location evidence="8">Cell inner membrane</location>
        <topology evidence="8">Multi-pass membrane protein</topology>
    </subcellularLocation>
    <subcellularLocation>
        <location evidence="1">Cell membrane</location>
        <topology evidence="1">Multi-pass membrane protein</topology>
    </subcellularLocation>
</comment>
<dbReference type="Pfam" id="PF12698">
    <property type="entry name" value="ABC2_membrane_3"/>
    <property type="match status" value="1"/>
</dbReference>
<evidence type="ECO:0000256" key="6">
    <source>
        <dbReference type="ARBA" id="ARBA00022989"/>
    </source>
</evidence>
<feature type="domain" description="ABC transmembrane type-2" evidence="9">
    <location>
        <begin position="133"/>
        <end position="370"/>
    </location>
</feature>
<dbReference type="PANTHER" id="PTHR30294:SF29">
    <property type="entry name" value="MULTIDRUG ABC TRANSPORTER PERMEASE YBHS-RELATED"/>
    <property type="match status" value="1"/>
</dbReference>
<feature type="transmembrane region" description="Helical" evidence="8">
    <location>
        <begin position="345"/>
        <end position="367"/>
    </location>
</feature>
<evidence type="ECO:0000256" key="3">
    <source>
        <dbReference type="ARBA" id="ARBA00022448"/>
    </source>
</evidence>
<evidence type="ECO:0000256" key="4">
    <source>
        <dbReference type="ARBA" id="ARBA00022475"/>
    </source>
</evidence>
<comment type="caution">
    <text evidence="10">The sequence shown here is derived from an EMBL/GenBank/DDBJ whole genome shotgun (WGS) entry which is preliminary data.</text>
</comment>
<dbReference type="GO" id="GO:0140359">
    <property type="term" value="F:ABC-type transporter activity"/>
    <property type="evidence" value="ECO:0007669"/>
    <property type="project" value="InterPro"/>
</dbReference>
<accession>A0A8J6J0Y4</accession>
<dbReference type="PROSITE" id="PS51012">
    <property type="entry name" value="ABC_TM2"/>
    <property type="match status" value="1"/>
</dbReference>
<keyword evidence="6 8" id="KW-1133">Transmembrane helix</keyword>
<keyword evidence="5 8" id="KW-0812">Transmembrane</keyword>
<name>A0A8J6J0Y4_9ALTE</name>
<sequence>MLGALHRISGIFIKELIQMRRDKITFAMMLVLPVMQLILFGFAINMDPKHLPTKLQLEENTRFTRTIVAAMQNSGYFDFITTDESDGDPLVTGKAAFIVTIPVGFSKALINNQQPQILIEADATDPAAASNAIGNASTIINQALAHDLQRLNSQSSLKPAVDVVVHRAYNPEAITQYNIVPGLLGVILTMTSVMITAIAMTREAERGTMENLLSLPAKPVEVMLGKIFPYSIVGVVQTFVVLLAAYFLFEVPFTGSVLLLAIGVTVFVLANLALGFTFSTIARTQMEALQLTFFFFLPSILLSGFMFPFRGMPQWAQYIGELLPLTHFLRIVRGVMLKAAQIPDLVNEVYAIGAFMLFMCVVAILRYRTTLD</sequence>